<feature type="transmembrane region" description="Helical" evidence="6">
    <location>
        <begin position="332"/>
        <end position="354"/>
    </location>
</feature>
<dbReference type="PANTHER" id="PTHR43791">
    <property type="entry name" value="PERMEASE-RELATED"/>
    <property type="match status" value="1"/>
</dbReference>
<dbReference type="PROSITE" id="PS50850">
    <property type="entry name" value="MFS"/>
    <property type="match status" value="1"/>
</dbReference>
<dbReference type="EMBL" id="MU004182">
    <property type="protein sequence ID" value="KAF2501487.1"/>
    <property type="molecule type" value="Genomic_DNA"/>
</dbReference>
<evidence type="ECO:0000256" key="6">
    <source>
        <dbReference type="SAM" id="Phobius"/>
    </source>
</evidence>
<feature type="transmembrane region" description="Helical" evidence="6">
    <location>
        <begin position="136"/>
        <end position="159"/>
    </location>
</feature>
<keyword evidence="3 6" id="KW-0812">Transmembrane</keyword>
<organism evidence="8 9">
    <name type="scientific">Lophium mytilinum</name>
    <dbReference type="NCBI Taxonomy" id="390894"/>
    <lineage>
        <taxon>Eukaryota</taxon>
        <taxon>Fungi</taxon>
        <taxon>Dikarya</taxon>
        <taxon>Ascomycota</taxon>
        <taxon>Pezizomycotina</taxon>
        <taxon>Dothideomycetes</taxon>
        <taxon>Pleosporomycetidae</taxon>
        <taxon>Mytilinidiales</taxon>
        <taxon>Mytilinidiaceae</taxon>
        <taxon>Lophium</taxon>
    </lineage>
</organism>
<dbReference type="FunFam" id="1.20.1250.20:FF:000556">
    <property type="entry name" value="MFS transporter, putative (AFU_orthologue AFUA_1G17530)"/>
    <property type="match status" value="1"/>
</dbReference>
<feature type="transmembrane region" description="Helical" evidence="6">
    <location>
        <begin position="106"/>
        <end position="124"/>
    </location>
</feature>
<feature type="transmembrane region" description="Helical" evidence="6">
    <location>
        <begin position="423"/>
        <end position="443"/>
    </location>
</feature>
<evidence type="ECO:0000313" key="9">
    <source>
        <dbReference type="Proteomes" id="UP000799750"/>
    </source>
</evidence>
<feature type="domain" description="Major facilitator superfamily (MFS) profile" evidence="7">
    <location>
        <begin position="57"/>
        <end position="482"/>
    </location>
</feature>
<evidence type="ECO:0000256" key="2">
    <source>
        <dbReference type="ARBA" id="ARBA00022448"/>
    </source>
</evidence>
<feature type="transmembrane region" description="Helical" evidence="6">
    <location>
        <begin position="391"/>
        <end position="411"/>
    </location>
</feature>
<dbReference type="AlphaFoldDB" id="A0A6A6RDH5"/>
<gene>
    <name evidence="8" type="ORF">BU16DRAFT_522461</name>
</gene>
<feature type="transmembrane region" description="Helical" evidence="6">
    <location>
        <begin position="165"/>
        <end position="185"/>
    </location>
</feature>
<dbReference type="GO" id="GO:0022857">
    <property type="term" value="F:transmembrane transporter activity"/>
    <property type="evidence" value="ECO:0007669"/>
    <property type="project" value="InterPro"/>
</dbReference>
<evidence type="ECO:0000256" key="1">
    <source>
        <dbReference type="ARBA" id="ARBA00004141"/>
    </source>
</evidence>
<sequence length="514" mass="56619">MSIANITSADAPANDTASGRAEKDFATMTALDLVGEEARSIDAGLERRVLRKIDWFLMPVMVIGYGLVYYDKAILGSAVLFGMTTDLKLSVKNTSVTPPTTDTSRLSWATSIFYFGQLVGSYPMTYSLQHFNTRQVLGPVVMLWAVICASTAGVTTWQGLLVQRFFLGVTESLIPTAFMTIISGFYTQSEQAFRQSWWFSGTGWFTIIGGGLNYGFAKIDGGALKSWQYIYVLAGGLTFLFGICCFFLPNSPLDAWFLTPDERIVAVERLRAGQTGIKTPKIKKAQIWEACCDVKVWLIALIMASAYTVNGAVAGFGPLIVSTFGFSSYESILFQFPLGAVCAVGIPLTGWLCSRYRNIRIITLLLCCLPVIAGFVIIWKSKWGHRPAAPVVGYSLIGFFGPVVGLIVGLGAGNIAGETKKSFMASAVFVAYCVGNIIGPQLIKSQTKSEHYPELWTGLIICYCITILLSLVLYVLLRRENKRRDGLGLDEREGDRLAFKDFTDKENLHFRYVY</sequence>
<keyword evidence="4 6" id="KW-1133">Transmembrane helix</keyword>
<protein>
    <submittedName>
        <fullName evidence="8">MFS general substrate transporter</fullName>
    </submittedName>
</protein>
<feature type="transmembrane region" description="Helical" evidence="6">
    <location>
        <begin position="455"/>
        <end position="477"/>
    </location>
</feature>
<dbReference type="PANTHER" id="PTHR43791:SF55">
    <property type="entry name" value="TRANSPORTER, PUTATIVE (AFU_ORTHOLOGUE AFUA_6G01820)-RELATED"/>
    <property type="match status" value="1"/>
</dbReference>
<dbReference type="OrthoDB" id="1932925at2759"/>
<feature type="transmembrane region" description="Helical" evidence="6">
    <location>
        <begin position="197"/>
        <end position="217"/>
    </location>
</feature>
<dbReference type="Pfam" id="PF07690">
    <property type="entry name" value="MFS_1"/>
    <property type="match status" value="1"/>
</dbReference>
<dbReference type="GO" id="GO:0016020">
    <property type="term" value="C:membrane"/>
    <property type="evidence" value="ECO:0007669"/>
    <property type="project" value="UniProtKB-SubCell"/>
</dbReference>
<evidence type="ECO:0000313" key="8">
    <source>
        <dbReference type="EMBL" id="KAF2501487.1"/>
    </source>
</evidence>
<dbReference type="InterPro" id="IPR036259">
    <property type="entry name" value="MFS_trans_sf"/>
</dbReference>
<keyword evidence="2" id="KW-0813">Transport</keyword>
<proteinExistence type="predicted"/>
<reference evidence="8" key="1">
    <citation type="journal article" date="2020" name="Stud. Mycol.">
        <title>101 Dothideomycetes genomes: a test case for predicting lifestyles and emergence of pathogens.</title>
        <authorList>
            <person name="Haridas S."/>
            <person name="Albert R."/>
            <person name="Binder M."/>
            <person name="Bloem J."/>
            <person name="Labutti K."/>
            <person name="Salamov A."/>
            <person name="Andreopoulos B."/>
            <person name="Baker S."/>
            <person name="Barry K."/>
            <person name="Bills G."/>
            <person name="Bluhm B."/>
            <person name="Cannon C."/>
            <person name="Castanera R."/>
            <person name="Culley D."/>
            <person name="Daum C."/>
            <person name="Ezra D."/>
            <person name="Gonzalez J."/>
            <person name="Henrissat B."/>
            <person name="Kuo A."/>
            <person name="Liang C."/>
            <person name="Lipzen A."/>
            <person name="Lutzoni F."/>
            <person name="Magnuson J."/>
            <person name="Mondo S."/>
            <person name="Nolan M."/>
            <person name="Ohm R."/>
            <person name="Pangilinan J."/>
            <person name="Park H.-J."/>
            <person name="Ramirez L."/>
            <person name="Alfaro M."/>
            <person name="Sun H."/>
            <person name="Tritt A."/>
            <person name="Yoshinaga Y."/>
            <person name="Zwiers L.-H."/>
            <person name="Turgeon B."/>
            <person name="Goodwin S."/>
            <person name="Spatafora J."/>
            <person name="Crous P."/>
            <person name="Grigoriev I."/>
        </authorList>
    </citation>
    <scope>NUCLEOTIDE SEQUENCE</scope>
    <source>
        <strain evidence="8">CBS 269.34</strain>
    </source>
</reference>
<dbReference type="Proteomes" id="UP000799750">
    <property type="component" value="Unassembled WGS sequence"/>
</dbReference>
<evidence type="ECO:0000256" key="4">
    <source>
        <dbReference type="ARBA" id="ARBA00022989"/>
    </source>
</evidence>
<dbReference type="Gene3D" id="1.20.1250.20">
    <property type="entry name" value="MFS general substrate transporter like domains"/>
    <property type="match status" value="1"/>
</dbReference>
<evidence type="ECO:0000256" key="3">
    <source>
        <dbReference type="ARBA" id="ARBA00022692"/>
    </source>
</evidence>
<keyword evidence="5 6" id="KW-0472">Membrane</keyword>
<name>A0A6A6RDH5_9PEZI</name>
<evidence type="ECO:0000259" key="7">
    <source>
        <dbReference type="PROSITE" id="PS50850"/>
    </source>
</evidence>
<comment type="subcellular location">
    <subcellularLocation>
        <location evidence="1">Membrane</location>
        <topology evidence="1">Multi-pass membrane protein</topology>
    </subcellularLocation>
</comment>
<accession>A0A6A6RDH5</accession>
<keyword evidence="9" id="KW-1185">Reference proteome</keyword>
<evidence type="ECO:0000256" key="5">
    <source>
        <dbReference type="ARBA" id="ARBA00023136"/>
    </source>
</evidence>
<dbReference type="SUPFAM" id="SSF103473">
    <property type="entry name" value="MFS general substrate transporter"/>
    <property type="match status" value="1"/>
</dbReference>
<dbReference type="InterPro" id="IPR020846">
    <property type="entry name" value="MFS_dom"/>
</dbReference>
<feature type="transmembrane region" description="Helical" evidence="6">
    <location>
        <begin position="361"/>
        <end position="379"/>
    </location>
</feature>
<feature type="transmembrane region" description="Helical" evidence="6">
    <location>
        <begin position="229"/>
        <end position="248"/>
    </location>
</feature>
<dbReference type="InterPro" id="IPR011701">
    <property type="entry name" value="MFS"/>
</dbReference>
<feature type="transmembrane region" description="Helical" evidence="6">
    <location>
        <begin position="296"/>
        <end position="320"/>
    </location>
</feature>